<accession>X6PC12</accession>
<comment type="caution">
    <text evidence="1">The sequence shown here is derived from an EMBL/GenBank/DDBJ whole genome shotgun (WGS) entry which is preliminary data.</text>
</comment>
<dbReference type="AlphaFoldDB" id="X6PC12"/>
<evidence type="ECO:0000313" key="2">
    <source>
        <dbReference type="Proteomes" id="UP000023152"/>
    </source>
</evidence>
<reference evidence="1 2" key="1">
    <citation type="journal article" date="2013" name="Curr. Biol.">
        <title>The Genome of the Foraminiferan Reticulomyxa filosa.</title>
        <authorList>
            <person name="Glockner G."/>
            <person name="Hulsmann N."/>
            <person name="Schleicher M."/>
            <person name="Noegel A.A."/>
            <person name="Eichinger L."/>
            <person name="Gallinger C."/>
            <person name="Pawlowski J."/>
            <person name="Sierra R."/>
            <person name="Euteneuer U."/>
            <person name="Pillet L."/>
            <person name="Moustafa A."/>
            <person name="Platzer M."/>
            <person name="Groth M."/>
            <person name="Szafranski K."/>
            <person name="Schliwa M."/>
        </authorList>
    </citation>
    <scope>NUCLEOTIDE SEQUENCE [LARGE SCALE GENOMIC DNA]</scope>
</reference>
<gene>
    <name evidence="1" type="ORF">RFI_01347</name>
</gene>
<evidence type="ECO:0000313" key="1">
    <source>
        <dbReference type="EMBL" id="ETO35716.1"/>
    </source>
</evidence>
<dbReference type="EMBL" id="ASPP01001381">
    <property type="protein sequence ID" value="ETO35716.1"/>
    <property type="molecule type" value="Genomic_DNA"/>
</dbReference>
<sequence>MSEIFKSRSGPKPTSLDWNLKQFFQDFCKSPQKGLKEVKKLLSRAADVDPQTGQPLHEHKIHGFIELGGAAKIKELLDQYQSKEDKEGVHRCLKLLSNNYFPFDNELIVNELKMIDFLITLQKQSWIKSDSIIVNEIDIILTRWNKIIETSFTQEVKLQRVGFYENENKQEIVNCIRYSPADPVIQISYSEITLFQS</sequence>
<organism evidence="1 2">
    <name type="scientific">Reticulomyxa filosa</name>
    <dbReference type="NCBI Taxonomy" id="46433"/>
    <lineage>
        <taxon>Eukaryota</taxon>
        <taxon>Sar</taxon>
        <taxon>Rhizaria</taxon>
        <taxon>Retaria</taxon>
        <taxon>Foraminifera</taxon>
        <taxon>Monothalamids</taxon>
        <taxon>Reticulomyxidae</taxon>
        <taxon>Reticulomyxa</taxon>
    </lineage>
</organism>
<name>X6PC12_RETFI</name>
<proteinExistence type="predicted"/>
<keyword evidence="2" id="KW-1185">Reference proteome</keyword>
<dbReference type="Proteomes" id="UP000023152">
    <property type="component" value="Unassembled WGS sequence"/>
</dbReference>
<protein>
    <submittedName>
        <fullName evidence="1">Uncharacterized protein</fullName>
    </submittedName>
</protein>